<reference evidence="1" key="1">
    <citation type="journal article" date="2020" name="Cell">
        <title>Large-Scale Comparative Analyses of Tick Genomes Elucidate Their Genetic Diversity and Vector Capacities.</title>
        <authorList>
            <consortium name="Tick Genome and Microbiome Consortium (TIGMIC)"/>
            <person name="Jia N."/>
            <person name="Wang J."/>
            <person name="Shi W."/>
            <person name="Du L."/>
            <person name="Sun Y."/>
            <person name="Zhan W."/>
            <person name="Jiang J.F."/>
            <person name="Wang Q."/>
            <person name="Zhang B."/>
            <person name="Ji P."/>
            <person name="Bell-Sakyi L."/>
            <person name="Cui X.M."/>
            <person name="Yuan T.T."/>
            <person name="Jiang B.G."/>
            <person name="Yang W.F."/>
            <person name="Lam T.T."/>
            <person name="Chang Q.C."/>
            <person name="Ding S.J."/>
            <person name="Wang X.J."/>
            <person name="Zhu J.G."/>
            <person name="Ruan X.D."/>
            <person name="Zhao L."/>
            <person name="Wei J.T."/>
            <person name="Ye R.Z."/>
            <person name="Que T.C."/>
            <person name="Du C.H."/>
            <person name="Zhou Y.H."/>
            <person name="Cheng J.X."/>
            <person name="Dai P.F."/>
            <person name="Guo W.B."/>
            <person name="Han X.H."/>
            <person name="Huang E.J."/>
            <person name="Li L.F."/>
            <person name="Wei W."/>
            <person name="Gao Y.C."/>
            <person name="Liu J.Z."/>
            <person name="Shao H.Z."/>
            <person name="Wang X."/>
            <person name="Wang C.C."/>
            <person name="Yang T.C."/>
            <person name="Huo Q.B."/>
            <person name="Li W."/>
            <person name="Chen H.Y."/>
            <person name="Chen S.E."/>
            <person name="Zhou L.G."/>
            <person name="Ni X.B."/>
            <person name="Tian J.H."/>
            <person name="Sheng Y."/>
            <person name="Liu T."/>
            <person name="Pan Y.S."/>
            <person name="Xia L.Y."/>
            <person name="Li J."/>
            <person name="Zhao F."/>
            <person name="Cao W.C."/>
        </authorList>
    </citation>
    <scope>NUCLEOTIDE SEQUENCE</scope>
    <source>
        <strain evidence="1">Rmic-2018</strain>
    </source>
</reference>
<dbReference type="AlphaFoldDB" id="A0A9J6DRP2"/>
<protein>
    <submittedName>
        <fullName evidence="1">Uncharacterized protein</fullName>
    </submittedName>
</protein>
<keyword evidence="2" id="KW-1185">Reference proteome</keyword>
<dbReference type="Proteomes" id="UP000821866">
    <property type="component" value="Unassembled WGS sequence"/>
</dbReference>
<dbReference type="EMBL" id="JABSTU010000007">
    <property type="protein sequence ID" value="KAH8024855.1"/>
    <property type="molecule type" value="Genomic_DNA"/>
</dbReference>
<evidence type="ECO:0000313" key="1">
    <source>
        <dbReference type="EMBL" id="KAH8024855.1"/>
    </source>
</evidence>
<gene>
    <name evidence="1" type="ORF">HPB51_001768</name>
</gene>
<proteinExistence type="predicted"/>
<name>A0A9J6DRP2_RHIMP</name>
<comment type="caution">
    <text evidence="1">The sequence shown here is derived from an EMBL/GenBank/DDBJ whole genome shotgun (WGS) entry which is preliminary data.</text>
</comment>
<organism evidence="1 2">
    <name type="scientific">Rhipicephalus microplus</name>
    <name type="common">Cattle tick</name>
    <name type="synonym">Boophilus microplus</name>
    <dbReference type="NCBI Taxonomy" id="6941"/>
    <lineage>
        <taxon>Eukaryota</taxon>
        <taxon>Metazoa</taxon>
        <taxon>Ecdysozoa</taxon>
        <taxon>Arthropoda</taxon>
        <taxon>Chelicerata</taxon>
        <taxon>Arachnida</taxon>
        <taxon>Acari</taxon>
        <taxon>Parasitiformes</taxon>
        <taxon>Ixodida</taxon>
        <taxon>Ixodoidea</taxon>
        <taxon>Ixodidae</taxon>
        <taxon>Rhipicephalinae</taxon>
        <taxon>Rhipicephalus</taxon>
        <taxon>Boophilus</taxon>
    </lineage>
</organism>
<sequence length="226" mass="24924">MAAYSKTPCSPCWQACSFSVHRYGSTSGSSRVVFAAWMAACFSLAAYTQSLLTASAMAGARWEADDTLDKIYPKLETGELLPCVVAHTYFALWLREAGLHHRRQRNLIDAMAAAAARLEARTSADDVVALDHMSCLEKVTKGTHMYLTVTSDLCLYVADSKDIAKGKEVLTAILGGFPMRNDYSFRKRDCLAHPPGVRDRLGNTLEEEDVLELLRNISRCKCESSS</sequence>
<evidence type="ECO:0000313" key="2">
    <source>
        <dbReference type="Proteomes" id="UP000821866"/>
    </source>
</evidence>
<reference evidence="1" key="2">
    <citation type="submission" date="2021-09" db="EMBL/GenBank/DDBJ databases">
        <authorList>
            <person name="Jia N."/>
            <person name="Wang J."/>
            <person name="Shi W."/>
            <person name="Du L."/>
            <person name="Sun Y."/>
            <person name="Zhan W."/>
            <person name="Jiang J."/>
            <person name="Wang Q."/>
            <person name="Zhang B."/>
            <person name="Ji P."/>
            <person name="Sakyi L.B."/>
            <person name="Cui X."/>
            <person name="Yuan T."/>
            <person name="Jiang B."/>
            <person name="Yang W."/>
            <person name="Lam T.T.-Y."/>
            <person name="Chang Q."/>
            <person name="Ding S."/>
            <person name="Wang X."/>
            <person name="Zhu J."/>
            <person name="Ruan X."/>
            <person name="Zhao L."/>
            <person name="Wei J."/>
            <person name="Que T."/>
            <person name="Du C."/>
            <person name="Cheng J."/>
            <person name="Dai P."/>
            <person name="Han X."/>
            <person name="Huang E."/>
            <person name="Gao Y."/>
            <person name="Liu J."/>
            <person name="Shao H."/>
            <person name="Ye R."/>
            <person name="Li L."/>
            <person name="Wei W."/>
            <person name="Wang X."/>
            <person name="Wang C."/>
            <person name="Huo Q."/>
            <person name="Li W."/>
            <person name="Guo W."/>
            <person name="Chen H."/>
            <person name="Chen S."/>
            <person name="Zhou L."/>
            <person name="Zhou L."/>
            <person name="Ni X."/>
            <person name="Tian J."/>
            <person name="Zhou Y."/>
            <person name="Sheng Y."/>
            <person name="Liu T."/>
            <person name="Pan Y."/>
            <person name="Xia L."/>
            <person name="Li J."/>
            <person name="Zhao F."/>
            <person name="Cao W."/>
        </authorList>
    </citation>
    <scope>NUCLEOTIDE SEQUENCE</scope>
    <source>
        <strain evidence="1">Rmic-2018</strain>
        <tissue evidence="1">Larvae</tissue>
    </source>
</reference>
<accession>A0A9J6DRP2</accession>